<comment type="caution">
    <text evidence="1">The sequence shown here is derived from an EMBL/GenBank/DDBJ whole genome shotgun (WGS) entry which is preliminary data.</text>
</comment>
<organism evidence="1 2">
    <name type="scientific">Naganishia cerealis</name>
    <dbReference type="NCBI Taxonomy" id="610337"/>
    <lineage>
        <taxon>Eukaryota</taxon>
        <taxon>Fungi</taxon>
        <taxon>Dikarya</taxon>
        <taxon>Basidiomycota</taxon>
        <taxon>Agaricomycotina</taxon>
        <taxon>Tremellomycetes</taxon>
        <taxon>Filobasidiales</taxon>
        <taxon>Filobasidiaceae</taxon>
        <taxon>Naganishia</taxon>
    </lineage>
</organism>
<protein>
    <submittedName>
        <fullName evidence="1">Uncharacterized protein</fullName>
    </submittedName>
</protein>
<proteinExistence type="predicted"/>
<dbReference type="EMBL" id="JASBWR010000008">
    <property type="protein sequence ID" value="KAJ9111428.1"/>
    <property type="molecule type" value="Genomic_DNA"/>
</dbReference>
<evidence type="ECO:0000313" key="2">
    <source>
        <dbReference type="Proteomes" id="UP001241377"/>
    </source>
</evidence>
<reference evidence="1" key="1">
    <citation type="submission" date="2023-04" db="EMBL/GenBank/DDBJ databases">
        <title>Draft Genome sequencing of Naganishia species isolated from polar environments using Oxford Nanopore Technology.</title>
        <authorList>
            <person name="Leo P."/>
            <person name="Venkateswaran K."/>
        </authorList>
    </citation>
    <scope>NUCLEOTIDE SEQUENCE</scope>
    <source>
        <strain evidence="1">MNA-CCFEE 5261</strain>
    </source>
</reference>
<evidence type="ECO:0000313" key="1">
    <source>
        <dbReference type="EMBL" id="KAJ9111428.1"/>
    </source>
</evidence>
<accession>A0ACC2WI50</accession>
<dbReference type="Proteomes" id="UP001241377">
    <property type="component" value="Unassembled WGS sequence"/>
</dbReference>
<keyword evidence="2" id="KW-1185">Reference proteome</keyword>
<gene>
    <name evidence="1" type="ORF">QFC19_001197</name>
</gene>
<sequence>MPVATVNGLVTPTRTRVFVVGLGMVGIAFIEKMLAQDVEGRYQIITCGEEPHFAYNRVGLTEYFNFRDVSKLYLNQPEWYTQQDQEKFQFHVGEQVTHVDTERKIVTSTKGQYEFDICVIATGSDAGMPPYCDTERGRRTKGVFVYRNIADLEKIITYAERPEINSATVVGGGLLGLEAAKAAYDLNEHLKEVSIINRQAYPLSRQLDADAGEMVLRKIEEMGVKCVTKVDVKSMLTKKDPEDGMDVFAGFEFSDDEILPADMVIMAVGITPRDELARVSGIVTAEKGGIAVGDDLMTSAKDVYALGECASWRGNTYGLIGPGVEMADILAFNLCQTQTALGAFRPRKMNSPDLSTKLKLMGVDVASFGDFFADKVSGRPQKPLVETVRNLGKSDHPNSKNMMSNHVPGESNIPQTEDGPPTKANSERTVKVHVPPSQEPIKCLTYKISCLLDSVIHDVDLTYIFSADGKHLLGGMMVGDCSDFVKLVSIIKKKKALDVPPSQFIVGAKSGEDDGADLDDDAQICSCHNVTKAAVAKCVKEGGCDTIGDIKAKTKAGTGCGGCMPLVTNIFNAEMKKAGKSISNNICIHFNYSRADLFNIVRIKKLDSFTKIMEECGTDKDSLGCELCKPVIASLISSTAGINKHVMDPVHHANQDTNDRFLANIQRDGTYSVVPRMAAGEVTPDKLLVLAQVAQKYNLYTKITGGQRIDLFGAMKQDLPDIWEELVNAGFESGHAYGKSLRTVKSCVGSTWCRYGIGDSVGLAVQLEERYKGVRAPHKIKGGVSGCVRECAEAQGKDFGLIATDKGWNIYLGGNGGANPRHAQLFATDVRPTEVVTYLDRFLMFYIQTADKLTRTARWLENFDGGLEKLRKIIVDDELGICEQLDKDMQALVGTYECEWTRVVNEPERRKQFRQHVNTDAKTRNIELIQERKQTRAADWPKDFPSEKMNESMISTPKADWNWQKVCQMADLNPTDAATTSCAVKIGDSQIAIYHVPKRGLFASQQMCPHKRAFVLDHGIIGEDKNNNVYVSCPLHKRNFILDPQSNASTDVKKGSCSTDSAKEQDGDVYLLLPPEEALDDAIGTSKWMVKQATADVYGRGAATAVEPKAIELVGPKDEIDPNGGRTARASSASQEVHRLTSSSPYIRSFGEPSATALEGKEDDFLYFPDFFEEAEQEILLKLALWKLDRVDSSRRRRRRRKNDARPEGTAASASQQSTGLQRLFDGTSAYGFEDVSLNIAVKPLIEWKPLAHGDIVSATEQGHFDSVIAKYRESLLTAFPNPSVIDAPSYPSILKRIYDLLPQSAGSELARDLFYDKVLPSRAQTAENASDQPFEQPLQTSTHALHLAPEGSILPHVDNIDASGTIIIGVSLGAERILRLEEATQGGRKMNIIHKGWDILLKSGSLYLQK</sequence>
<name>A0ACC2WI50_9TREE</name>